<comment type="caution">
    <text evidence="1">The sequence shown here is derived from an EMBL/GenBank/DDBJ whole genome shotgun (WGS) entry which is preliminary data.</text>
</comment>
<evidence type="ECO:0000313" key="1">
    <source>
        <dbReference type="EMBL" id="PZQ96907.1"/>
    </source>
</evidence>
<dbReference type="EMBL" id="QFQS01000003">
    <property type="protein sequence ID" value="PZQ96907.1"/>
    <property type="molecule type" value="Genomic_DNA"/>
</dbReference>
<gene>
    <name evidence="1" type="ORF">DI533_15210</name>
</gene>
<organism evidence="1 2">
    <name type="scientific">Cereibacter sphaeroides</name>
    <name type="common">Rhodobacter sphaeroides</name>
    <dbReference type="NCBI Taxonomy" id="1063"/>
    <lineage>
        <taxon>Bacteria</taxon>
        <taxon>Pseudomonadati</taxon>
        <taxon>Pseudomonadota</taxon>
        <taxon>Alphaproteobacteria</taxon>
        <taxon>Rhodobacterales</taxon>
        <taxon>Paracoccaceae</taxon>
        <taxon>Cereibacter</taxon>
    </lineage>
</organism>
<reference evidence="1 2" key="1">
    <citation type="submission" date="2017-08" db="EMBL/GenBank/DDBJ databases">
        <title>Infants hospitalized years apart are colonized by the same room-sourced microbial strains.</title>
        <authorList>
            <person name="Brooks B."/>
            <person name="Olm M.R."/>
            <person name="Firek B.A."/>
            <person name="Baker R."/>
            <person name="Thomas B.C."/>
            <person name="Morowitz M.J."/>
            <person name="Banfield J.F."/>
        </authorList>
    </citation>
    <scope>NUCLEOTIDE SEQUENCE [LARGE SCALE GENOMIC DNA]</scope>
    <source>
        <strain evidence="1">S2_003_000_R2_11</strain>
    </source>
</reference>
<dbReference type="AlphaFoldDB" id="A0A2W5TME8"/>
<dbReference type="Proteomes" id="UP000248975">
    <property type="component" value="Unassembled WGS sequence"/>
</dbReference>
<protein>
    <submittedName>
        <fullName evidence="1">Uncharacterized protein</fullName>
    </submittedName>
</protein>
<evidence type="ECO:0000313" key="2">
    <source>
        <dbReference type="Proteomes" id="UP000248975"/>
    </source>
</evidence>
<proteinExistence type="predicted"/>
<name>A0A2W5TME8_CERSP</name>
<sequence length="97" mass="11255">MTSFVAERKLLYSKKDSEARFEFAVRIGMPYIVDDGIGESASCCRIYFEGLDEQARTIFGMDSLQAVNLASDVEHLLEWLHKKYDIFWLTGEPYFDE</sequence>
<accession>A0A2W5TME8</accession>